<evidence type="ECO:0000256" key="1">
    <source>
        <dbReference type="ARBA" id="ARBA00014898"/>
    </source>
</evidence>
<protein>
    <recommendedName>
        <fullName evidence="1 4">Ribosome biogenesis GTPase A</fullName>
    </recommendedName>
</protein>
<accession>A0A1M7Y2S6</accession>
<reference evidence="7 8" key="1">
    <citation type="submission" date="2016-12" db="EMBL/GenBank/DDBJ databases">
        <authorList>
            <person name="Song W.-J."/>
            <person name="Kurnit D.M."/>
        </authorList>
    </citation>
    <scope>NUCLEOTIDE SEQUENCE [LARGE SCALE GENOMIC DNA]</scope>
    <source>
        <strain evidence="7 8">DSM 12503</strain>
    </source>
</reference>
<evidence type="ECO:0000256" key="4">
    <source>
        <dbReference type="PIRNR" id="PIRNR006230"/>
    </source>
</evidence>
<organism evidence="7 8">
    <name type="scientific">Anaerocolumna xylanovorans DSM 12503</name>
    <dbReference type="NCBI Taxonomy" id="1121345"/>
    <lineage>
        <taxon>Bacteria</taxon>
        <taxon>Bacillati</taxon>
        <taxon>Bacillota</taxon>
        <taxon>Clostridia</taxon>
        <taxon>Lachnospirales</taxon>
        <taxon>Lachnospiraceae</taxon>
        <taxon>Anaerocolumna</taxon>
    </lineage>
</organism>
<sequence>MHFQWYPGHMSKAKRMMQEDMKLIDVVIELVDARIPLSSRNPDINQMAGSKSRVILLNKSDLADDSQNLKWKEYFENQGYIAVLVNSKKGDGIRRVNDAVIEACKAKIERDRKRGILNRPLRAMVVGIPNVGKSTFINSISGKAAAKTGNKPGVTKGKQWIKLNKSIELLDTPGILWPKFEDQKVGLHLALIGSIREEILNSYDLSISLIKFLIQNYKGALTERYGITESDTPEENLTEIAKKRACLLKGGELDLERASSFIIDDFRNAKLGKVTLEFPAEQVREEDALNIPTDN</sequence>
<proteinExistence type="inferred from homology"/>
<dbReference type="GO" id="GO:0005525">
    <property type="term" value="F:GTP binding"/>
    <property type="evidence" value="ECO:0007669"/>
    <property type="project" value="UniProtKB-KW"/>
</dbReference>
<dbReference type="FunFam" id="3.40.50.300:FF:000590">
    <property type="entry name" value="Ribosome biogenesis GTPase A"/>
    <property type="match status" value="1"/>
</dbReference>
<dbReference type="SUPFAM" id="SSF52540">
    <property type="entry name" value="P-loop containing nucleoside triphosphate hydrolases"/>
    <property type="match status" value="1"/>
</dbReference>
<dbReference type="Gene3D" id="3.40.50.300">
    <property type="entry name" value="P-loop containing nucleotide triphosphate hydrolases"/>
    <property type="match status" value="1"/>
</dbReference>
<dbReference type="PRINTS" id="PR00326">
    <property type="entry name" value="GTP1OBG"/>
</dbReference>
<feature type="binding site" evidence="5">
    <location>
        <begin position="130"/>
        <end position="135"/>
    </location>
    <ligand>
        <name>GTP</name>
        <dbReference type="ChEBI" id="CHEBI:37565"/>
    </ligand>
</feature>
<dbReference type="InterPro" id="IPR016478">
    <property type="entry name" value="GTPase_MTG1"/>
</dbReference>
<keyword evidence="2 4" id="KW-0547">Nucleotide-binding</keyword>
<dbReference type="STRING" id="1121345.SAMN02745217_01157"/>
<dbReference type="AlphaFoldDB" id="A0A1M7Y2S6"/>
<feature type="domain" description="CP-type G" evidence="6">
    <location>
        <begin position="10"/>
        <end position="178"/>
    </location>
</feature>
<keyword evidence="3 4" id="KW-0342">GTP-binding</keyword>
<dbReference type="InterPro" id="IPR030378">
    <property type="entry name" value="G_CP_dom"/>
</dbReference>
<dbReference type="PANTHER" id="PTHR45782">
    <property type="entry name" value="MITOCHONDRIAL RIBOSOME-ASSOCIATED GTPASE 1"/>
    <property type="match status" value="1"/>
</dbReference>
<keyword evidence="8" id="KW-1185">Reference proteome</keyword>
<dbReference type="GO" id="GO:0005737">
    <property type="term" value="C:cytoplasm"/>
    <property type="evidence" value="ECO:0007669"/>
    <property type="project" value="UniProtKB-SubCell"/>
</dbReference>
<dbReference type="InterPro" id="IPR027417">
    <property type="entry name" value="P-loop_NTPase"/>
</dbReference>
<dbReference type="GO" id="GO:0003924">
    <property type="term" value="F:GTPase activity"/>
    <property type="evidence" value="ECO:0007669"/>
    <property type="project" value="TreeGrafter"/>
</dbReference>
<evidence type="ECO:0000313" key="8">
    <source>
        <dbReference type="Proteomes" id="UP000184612"/>
    </source>
</evidence>
<evidence type="ECO:0000259" key="6">
    <source>
        <dbReference type="PROSITE" id="PS51721"/>
    </source>
</evidence>
<evidence type="ECO:0000313" key="7">
    <source>
        <dbReference type="EMBL" id="SHO46059.1"/>
    </source>
</evidence>
<dbReference type="CDD" id="cd01856">
    <property type="entry name" value="YlqF"/>
    <property type="match status" value="1"/>
</dbReference>
<dbReference type="GO" id="GO:0006412">
    <property type="term" value="P:translation"/>
    <property type="evidence" value="ECO:0007669"/>
    <property type="project" value="TreeGrafter"/>
</dbReference>
<dbReference type="RefSeq" id="WP_073587776.1">
    <property type="nucleotide sequence ID" value="NZ_FRFD01000003.1"/>
</dbReference>
<feature type="binding site" evidence="5">
    <location>
        <begin position="58"/>
        <end position="61"/>
    </location>
    <ligand>
        <name>GTP</name>
        <dbReference type="ChEBI" id="CHEBI:37565"/>
    </ligand>
</feature>
<dbReference type="PIRSF" id="PIRSF006230">
    <property type="entry name" value="MG442"/>
    <property type="match status" value="1"/>
</dbReference>
<dbReference type="Pfam" id="PF01926">
    <property type="entry name" value="MMR_HSR1"/>
    <property type="match status" value="1"/>
</dbReference>
<dbReference type="Proteomes" id="UP000184612">
    <property type="component" value="Unassembled WGS sequence"/>
</dbReference>
<dbReference type="PROSITE" id="PS51721">
    <property type="entry name" value="G_CP"/>
    <property type="match status" value="1"/>
</dbReference>
<evidence type="ECO:0000256" key="3">
    <source>
        <dbReference type="ARBA" id="ARBA00023134"/>
    </source>
</evidence>
<dbReference type="InterPro" id="IPR006073">
    <property type="entry name" value="GTP-bd"/>
</dbReference>
<comment type="similarity">
    <text evidence="4">Belongs to the TRAFAC class YlqF/YawG GTPase family. MTG1 subfamily.</text>
</comment>
<name>A0A1M7Y2S6_9FIRM</name>
<dbReference type="PANTHER" id="PTHR45782:SF4">
    <property type="entry name" value="MITOCHONDRIAL RIBOSOME-ASSOCIATED GTPASE 1"/>
    <property type="match status" value="1"/>
</dbReference>
<dbReference type="OrthoDB" id="9779790at2"/>
<comment type="subcellular location">
    <subcellularLocation>
        <location evidence="4">Cytoplasm</location>
    </subcellularLocation>
</comment>
<dbReference type="InterPro" id="IPR019991">
    <property type="entry name" value="GTP-bd_ribosome_bgen"/>
</dbReference>
<evidence type="ECO:0000256" key="2">
    <source>
        <dbReference type="ARBA" id="ARBA00022741"/>
    </source>
</evidence>
<gene>
    <name evidence="7" type="ORF">SAMN02745217_01157</name>
</gene>
<comment type="function">
    <text evidence="4">Required for a late step of 50S ribosomal subunit assembly. Has GTPase activity.</text>
</comment>
<feature type="binding site" evidence="5">
    <location>
        <position position="174"/>
    </location>
    <ligand>
        <name>GTP</name>
        <dbReference type="ChEBI" id="CHEBI:37565"/>
    </ligand>
</feature>
<evidence type="ECO:0000256" key="5">
    <source>
        <dbReference type="PIRSR" id="PIRSR006230-1"/>
    </source>
</evidence>
<feature type="binding site" evidence="5">
    <location>
        <begin position="86"/>
        <end position="87"/>
    </location>
    <ligand>
        <name>GTP</name>
        <dbReference type="ChEBI" id="CHEBI:37565"/>
    </ligand>
</feature>
<dbReference type="Gene3D" id="1.10.1580.10">
    <property type="match status" value="1"/>
</dbReference>
<dbReference type="InterPro" id="IPR023179">
    <property type="entry name" value="GTP-bd_ortho_bundle_sf"/>
</dbReference>
<dbReference type="NCBIfam" id="TIGR03596">
    <property type="entry name" value="GTPase_YlqF"/>
    <property type="match status" value="1"/>
</dbReference>
<keyword evidence="4" id="KW-0963">Cytoplasm</keyword>
<dbReference type="EMBL" id="FRFD01000003">
    <property type="protein sequence ID" value="SHO46059.1"/>
    <property type="molecule type" value="Genomic_DNA"/>
</dbReference>